<dbReference type="GO" id="GO:0000288">
    <property type="term" value="P:nuclear-transcribed mRNA catabolic process, deadenylation-dependent decay"/>
    <property type="evidence" value="ECO:0007669"/>
    <property type="project" value="TreeGrafter"/>
</dbReference>
<dbReference type="EMBL" id="WUAV01000003">
    <property type="protein sequence ID" value="KAF1762129.1"/>
    <property type="molecule type" value="Genomic_DNA"/>
</dbReference>
<dbReference type="GeneID" id="9826017"/>
<dbReference type="GO" id="GO:0005739">
    <property type="term" value="C:mitochondrion"/>
    <property type="evidence" value="ECO:0007669"/>
    <property type="project" value="TreeGrafter"/>
</dbReference>
<dbReference type="InterPro" id="IPR050410">
    <property type="entry name" value="CCR4/nocturin_mRNA_transcr"/>
</dbReference>
<dbReference type="Gene3D" id="3.60.10.10">
    <property type="entry name" value="Endonuclease/exonuclease/phosphatase"/>
    <property type="match status" value="1"/>
</dbReference>
<dbReference type="PANTHER" id="PTHR12121">
    <property type="entry name" value="CARBON CATABOLITE REPRESSOR PROTEIN 4"/>
    <property type="match status" value="1"/>
</dbReference>
<dbReference type="AlphaFoldDB" id="A0A6A5H534"/>
<dbReference type="RefSeq" id="XP_003110906.2">
    <property type="nucleotide sequence ID" value="XM_003110858.2"/>
</dbReference>
<dbReference type="SUPFAM" id="SSF56219">
    <property type="entry name" value="DNase I-like"/>
    <property type="match status" value="1"/>
</dbReference>
<dbReference type="Proteomes" id="UP000483820">
    <property type="component" value="Chromosome III"/>
</dbReference>
<gene>
    <name evidence="1" type="ORF">GCK72_010391</name>
</gene>
<reference evidence="1 2" key="1">
    <citation type="submission" date="2019-12" db="EMBL/GenBank/DDBJ databases">
        <title>Chromosome-level assembly of the Caenorhabditis remanei genome.</title>
        <authorList>
            <person name="Teterina A.A."/>
            <person name="Willis J.H."/>
            <person name="Phillips P.C."/>
        </authorList>
    </citation>
    <scope>NUCLEOTIDE SEQUENCE [LARGE SCALE GENOMIC DNA]</scope>
    <source>
        <strain evidence="1 2">PX506</strain>
        <tissue evidence="1">Whole organism</tissue>
    </source>
</reference>
<name>A0A6A5H534_CAERE</name>
<dbReference type="InterPro" id="IPR036691">
    <property type="entry name" value="Endo/exonu/phosph_ase_sf"/>
</dbReference>
<comment type="caution">
    <text evidence="1">The sequence shown here is derived from an EMBL/GenBank/DDBJ whole genome shotgun (WGS) entry which is preliminary data.</text>
</comment>
<protein>
    <submittedName>
        <fullName evidence="1">Uncharacterized protein</fullName>
    </submittedName>
</protein>
<accession>A0A6A5H534</accession>
<dbReference type="KEGG" id="crq:GCK72_010391"/>
<organism evidence="1 2">
    <name type="scientific">Caenorhabditis remanei</name>
    <name type="common">Caenorhabditis vulgaris</name>
    <dbReference type="NCBI Taxonomy" id="31234"/>
    <lineage>
        <taxon>Eukaryota</taxon>
        <taxon>Metazoa</taxon>
        <taxon>Ecdysozoa</taxon>
        <taxon>Nematoda</taxon>
        <taxon>Chromadorea</taxon>
        <taxon>Rhabditida</taxon>
        <taxon>Rhabditina</taxon>
        <taxon>Rhabditomorpha</taxon>
        <taxon>Rhabditoidea</taxon>
        <taxon>Rhabditidae</taxon>
        <taxon>Peloderinae</taxon>
        <taxon>Caenorhabditis</taxon>
    </lineage>
</organism>
<dbReference type="GO" id="GO:0000175">
    <property type="term" value="F:3'-5'-RNA exonuclease activity"/>
    <property type="evidence" value="ECO:0007669"/>
    <property type="project" value="TreeGrafter"/>
</dbReference>
<evidence type="ECO:0000313" key="1">
    <source>
        <dbReference type="EMBL" id="KAF1762129.1"/>
    </source>
</evidence>
<evidence type="ECO:0000313" key="2">
    <source>
        <dbReference type="Proteomes" id="UP000483820"/>
    </source>
</evidence>
<proteinExistence type="predicted"/>
<sequence>MLKYLAGLFKGLLKRQPANQVPTISWKDILKEESVPRPQSKRRTMLLPSNRVLLWKTEDPLKEKDKKKQSQTGLNMMFKFTYDDIPYIVKTQKAFELPLSVALSKACAEYIYPVNSKIIFQISVLMKKKVFKDKADTSENGISIKLDSQSEIDDTASISTLADNLEIETLLINEAEFRIVRNGIPISSVTLALTPIANQYCMPTIVFNKKKSVQSHWFVKTEKQKESSEKIAPTKKDVDSLYLSFSNEERREYSLEGYSFKHKGEYFSPDPTDSGRLVAVVVDTGVDNPVYAAISSRPINEPLEDVITDDQVKWCRVNKLNKDKDVVRIMCYNILADLYLNLNLEQNELFFNYCPKANQRVFYRTPIFLKQMKDFIDSKVSIFFLQEVDLRRHENYIDPFLKTLNYSSEISKKGGQISEGVAVVFDQTRYRTIYSDSFLLADLVEKEEVNSDIRRILESSAESETRFKTRPTIIQIVMLEDVETGVILVCGNTHLHHNPKDEHIKVLQALTCVRKLMKMFNEKKESEPERKCRLIFGGDFNSTPDGAVFQMMSNRFLPNDHKVWECDEKIDAEDILIEKKMSCLTGTPEYTNYTASSQKEGFVGCLDYIWGIDVESIRICPSPDHKKVIKYTALPSRISPSDHLPIICDIKL</sequence>
<dbReference type="CTD" id="9826017"/>
<dbReference type="PANTHER" id="PTHR12121:SF37">
    <property type="entry name" value="2',5'-PHOSPHODIESTERASE 12"/>
    <property type="match status" value="1"/>
</dbReference>